<reference evidence="1 2" key="1">
    <citation type="journal article" date="2009" name="Stand. Genomic Sci.">
        <title>Complete genome sequence of Desulfomicrobium baculatum type strain (X).</title>
        <authorList>
            <person name="Copeland A."/>
            <person name="Spring S."/>
            <person name="Goker M."/>
            <person name="Schneider S."/>
            <person name="Lapidus A."/>
            <person name="Del Rio T.G."/>
            <person name="Tice H."/>
            <person name="Cheng J.F."/>
            <person name="Chen F."/>
            <person name="Nolan M."/>
            <person name="Bruce D."/>
            <person name="Goodwin L."/>
            <person name="Pitluck S."/>
            <person name="Ivanova N."/>
            <person name="Mavrommatis K."/>
            <person name="Ovchinnikova G."/>
            <person name="Pati A."/>
            <person name="Chen A."/>
            <person name="Palaniappan K."/>
            <person name="Land M."/>
            <person name="Hauser L."/>
            <person name="Chang Y.J."/>
            <person name="Jeffries C.C."/>
            <person name="Meincke L."/>
            <person name="Sims D."/>
            <person name="Brettin T."/>
            <person name="Detter J.C."/>
            <person name="Han C."/>
            <person name="Chain P."/>
            <person name="Bristow J."/>
            <person name="Eisen J.A."/>
            <person name="Markowitz V."/>
            <person name="Hugenholtz P."/>
            <person name="Kyrpides N.C."/>
            <person name="Klenk H.P."/>
            <person name="Lucas S."/>
        </authorList>
    </citation>
    <scope>NUCLEOTIDE SEQUENCE [LARGE SCALE GENOMIC DNA]</scope>
    <source>
        <strain evidence="2">DSM 4028 / VKM B-1378 / X</strain>
    </source>
</reference>
<dbReference type="Proteomes" id="UP000002216">
    <property type="component" value="Chromosome"/>
</dbReference>
<sequence length="316" mass="33956">MPLIITPFGAIDALPDTEFFPDGSVRSCIAVRACPLITPLGMLVPQFTANTLRKRQLPAISFHPNGMIRNLPLEEQILVCTPVGVLPAEQVSFYESGALKRIFPLNGTLSGYWTQEDEAKLATPLTLETPLGPVETLAISLYFSPSGALRSLTLWPDTTLDVPTPLGGVAARIGVSFFDSGVLRSLEPAEPVSVATPVGELLAYDPDAIGICGDNNSLRFRENGSLCGLTSAAHSFDVVLENGRVRRLTPPLRRHPCDGERMEASPLCLEFRPGVVRISSADLSRLSAAVESVTPSRFFLPLPSLSPMCSMGAGKW</sequence>
<gene>
    <name evidence="1" type="ordered locus">Dbac_0547</name>
</gene>
<keyword evidence="2" id="KW-1185">Reference proteome</keyword>
<dbReference type="RefSeq" id="WP_012805754.1">
    <property type="nucleotide sequence ID" value="NC_013173.1"/>
</dbReference>
<dbReference type="EMBL" id="CP001629">
    <property type="protein sequence ID" value="ACU88671.1"/>
    <property type="molecule type" value="Genomic_DNA"/>
</dbReference>
<evidence type="ECO:0000313" key="1">
    <source>
        <dbReference type="EMBL" id="ACU88671.1"/>
    </source>
</evidence>
<name>C7LWH9_DESBD</name>
<dbReference type="STRING" id="525897.Dbac_0547"/>
<dbReference type="OrthoDB" id="594021at2"/>
<accession>C7LWH9</accession>
<protein>
    <submittedName>
        <fullName evidence="1">Uncharacterized protein</fullName>
    </submittedName>
</protein>
<proteinExistence type="predicted"/>
<dbReference type="eggNOG" id="COG2849">
    <property type="taxonomic scope" value="Bacteria"/>
</dbReference>
<dbReference type="HOGENOM" id="CLU_065973_0_0_7"/>
<organism evidence="1 2">
    <name type="scientific">Desulfomicrobium baculatum (strain DSM 4028 / VKM B-1378 / X)</name>
    <name type="common">Desulfovibrio baculatus</name>
    <dbReference type="NCBI Taxonomy" id="525897"/>
    <lineage>
        <taxon>Bacteria</taxon>
        <taxon>Pseudomonadati</taxon>
        <taxon>Thermodesulfobacteriota</taxon>
        <taxon>Desulfovibrionia</taxon>
        <taxon>Desulfovibrionales</taxon>
        <taxon>Desulfomicrobiaceae</taxon>
        <taxon>Desulfomicrobium</taxon>
    </lineage>
</organism>
<dbReference type="KEGG" id="dba:Dbac_0547"/>
<dbReference type="AlphaFoldDB" id="C7LWH9"/>
<evidence type="ECO:0000313" key="2">
    <source>
        <dbReference type="Proteomes" id="UP000002216"/>
    </source>
</evidence>